<evidence type="ECO:0000313" key="1">
    <source>
        <dbReference type="EMBL" id="KAL3400723.1"/>
    </source>
</evidence>
<dbReference type="Proteomes" id="UP001627154">
    <property type="component" value="Unassembled WGS sequence"/>
</dbReference>
<sequence length="78" mass="8574">MGVAPVGVAGQSCSATCAVHWPKDHPWPAWCALSWRLKKCTYGTCRALDSRETISVHGAVRNHKSSLLTGRLFFNPHL</sequence>
<proteinExistence type="predicted"/>
<name>A0ABD2X744_9HYME</name>
<dbReference type="EMBL" id="JBJJXI010000050">
    <property type="protein sequence ID" value="KAL3400723.1"/>
    <property type="molecule type" value="Genomic_DNA"/>
</dbReference>
<accession>A0ABD2X744</accession>
<keyword evidence="2" id="KW-1185">Reference proteome</keyword>
<evidence type="ECO:0008006" key="3">
    <source>
        <dbReference type="Google" id="ProtNLM"/>
    </source>
</evidence>
<protein>
    <recommendedName>
        <fullName evidence="3">Secreted protein</fullName>
    </recommendedName>
</protein>
<evidence type="ECO:0000313" key="2">
    <source>
        <dbReference type="Proteomes" id="UP001627154"/>
    </source>
</evidence>
<reference evidence="1 2" key="1">
    <citation type="journal article" date="2024" name="bioRxiv">
        <title>A reference genome for Trichogramma kaykai: A tiny desert-dwelling parasitoid wasp with competing sex-ratio distorters.</title>
        <authorList>
            <person name="Culotta J."/>
            <person name="Lindsey A.R."/>
        </authorList>
    </citation>
    <scope>NUCLEOTIDE SEQUENCE [LARGE SCALE GENOMIC DNA]</scope>
    <source>
        <strain evidence="1 2">KSX58</strain>
    </source>
</reference>
<organism evidence="1 2">
    <name type="scientific">Trichogramma kaykai</name>
    <dbReference type="NCBI Taxonomy" id="54128"/>
    <lineage>
        <taxon>Eukaryota</taxon>
        <taxon>Metazoa</taxon>
        <taxon>Ecdysozoa</taxon>
        <taxon>Arthropoda</taxon>
        <taxon>Hexapoda</taxon>
        <taxon>Insecta</taxon>
        <taxon>Pterygota</taxon>
        <taxon>Neoptera</taxon>
        <taxon>Endopterygota</taxon>
        <taxon>Hymenoptera</taxon>
        <taxon>Apocrita</taxon>
        <taxon>Proctotrupomorpha</taxon>
        <taxon>Chalcidoidea</taxon>
        <taxon>Trichogrammatidae</taxon>
        <taxon>Trichogramma</taxon>
    </lineage>
</organism>
<comment type="caution">
    <text evidence="1">The sequence shown here is derived from an EMBL/GenBank/DDBJ whole genome shotgun (WGS) entry which is preliminary data.</text>
</comment>
<gene>
    <name evidence="1" type="ORF">TKK_005879</name>
</gene>
<dbReference type="AlphaFoldDB" id="A0ABD2X744"/>